<feature type="non-terminal residue" evidence="1">
    <location>
        <position position="64"/>
    </location>
</feature>
<name>A0A0F8Z8L1_9ZZZZ</name>
<gene>
    <name evidence="1" type="ORF">LCGC14_3001140</name>
</gene>
<sequence>MAFTESGITHLRITEYDGGVILHARNTHPDKVDQCYVAGRLVDYQQAVAETVRFRLAGIRQTDT</sequence>
<organism evidence="1">
    <name type="scientific">marine sediment metagenome</name>
    <dbReference type="NCBI Taxonomy" id="412755"/>
    <lineage>
        <taxon>unclassified sequences</taxon>
        <taxon>metagenomes</taxon>
        <taxon>ecological metagenomes</taxon>
    </lineage>
</organism>
<protein>
    <submittedName>
        <fullName evidence="1">Uncharacterized protein</fullName>
    </submittedName>
</protein>
<dbReference type="AlphaFoldDB" id="A0A0F8Z8L1"/>
<proteinExistence type="predicted"/>
<comment type="caution">
    <text evidence="1">The sequence shown here is derived from an EMBL/GenBank/DDBJ whole genome shotgun (WGS) entry which is preliminary data.</text>
</comment>
<evidence type="ECO:0000313" key="1">
    <source>
        <dbReference type="EMBL" id="KKK62759.1"/>
    </source>
</evidence>
<dbReference type="EMBL" id="LAZR01061843">
    <property type="protein sequence ID" value="KKK62759.1"/>
    <property type="molecule type" value="Genomic_DNA"/>
</dbReference>
<reference evidence="1" key="1">
    <citation type="journal article" date="2015" name="Nature">
        <title>Complex archaea that bridge the gap between prokaryotes and eukaryotes.</title>
        <authorList>
            <person name="Spang A."/>
            <person name="Saw J.H."/>
            <person name="Jorgensen S.L."/>
            <person name="Zaremba-Niedzwiedzka K."/>
            <person name="Martijn J."/>
            <person name="Lind A.E."/>
            <person name="van Eijk R."/>
            <person name="Schleper C."/>
            <person name="Guy L."/>
            <person name="Ettema T.J."/>
        </authorList>
    </citation>
    <scope>NUCLEOTIDE SEQUENCE</scope>
</reference>
<accession>A0A0F8Z8L1</accession>